<protein>
    <submittedName>
        <fullName evidence="1">Jg4950 protein</fullName>
    </submittedName>
</protein>
<sequence length="114" mass="12993">MNRRLYQPSYPLRMQTSGVVSNDMHAICFIGKIPGQQRCRTDTYCARQFENGTYFDNPTVPNALNALNHLALCQWSDNDQTLITHPKHTTGIIPVLERKAFKCIVLECHLNVTS</sequence>
<evidence type="ECO:0000313" key="2">
    <source>
        <dbReference type="Proteomes" id="UP000838756"/>
    </source>
</evidence>
<accession>A0A8S4SH12</accession>
<dbReference type="Proteomes" id="UP000838756">
    <property type="component" value="Unassembled WGS sequence"/>
</dbReference>
<reference evidence="1" key="1">
    <citation type="submission" date="2022-03" db="EMBL/GenBank/DDBJ databases">
        <authorList>
            <person name="Lindestad O."/>
        </authorList>
    </citation>
    <scope>NUCLEOTIDE SEQUENCE</scope>
</reference>
<proteinExistence type="predicted"/>
<gene>
    <name evidence="1" type="primary">jg4950</name>
    <name evidence="1" type="ORF">PAEG_LOCUS25038</name>
</gene>
<dbReference type="EMBL" id="CAKXAJ010026290">
    <property type="protein sequence ID" value="CAH2265700.1"/>
    <property type="molecule type" value="Genomic_DNA"/>
</dbReference>
<dbReference type="AlphaFoldDB" id="A0A8S4SH12"/>
<keyword evidence="2" id="KW-1185">Reference proteome</keyword>
<evidence type="ECO:0000313" key="1">
    <source>
        <dbReference type="EMBL" id="CAH2265700.1"/>
    </source>
</evidence>
<organism evidence="1 2">
    <name type="scientific">Pararge aegeria aegeria</name>
    <dbReference type="NCBI Taxonomy" id="348720"/>
    <lineage>
        <taxon>Eukaryota</taxon>
        <taxon>Metazoa</taxon>
        <taxon>Ecdysozoa</taxon>
        <taxon>Arthropoda</taxon>
        <taxon>Hexapoda</taxon>
        <taxon>Insecta</taxon>
        <taxon>Pterygota</taxon>
        <taxon>Neoptera</taxon>
        <taxon>Endopterygota</taxon>
        <taxon>Lepidoptera</taxon>
        <taxon>Glossata</taxon>
        <taxon>Ditrysia</taxon>
        <taxon>Papilionoidea</taxon>
        <taxon>Nymphalidae</taxon>
        <taxon>Satyrinae</taxon>
        <taxon>Satyrini</taxon>
        <taxon>Parargina</taxon>
        <taxon>Pararge</taxon>
    </lineage>
</organism>
<comment type="caution">
    <text evidence="1">The sequence shown here is derived from an EMBL/GenBank/DDBJ whole genome shotgun (WGS) entry which is preliminary data.</text>
</comment>
<name>A0A8S4SH12_9NEOP</name>